<name>A0A0K8R4S3_IXORI</name>
<reference evidence="2" key="1">
    <citation type="submission" date="2012-12" db="EMBL/GenBank/DDBJ databases">
        <title>Identification and characterization of a phenylalanine ammonia-lyase gene family in Isatis indigotica Fort.</title>
        <authorList>
            <person name="Liu Q."/>
            <person name="Chen J."/>
            <person name="Zhou X."/>
            <person name="Di P."/>
            <person name="Xiao Y."/>
            <person name="Xuan H."/>
            <person name="Zhang L."/>
            <person name="Chen W."/>
        </authorList>
    </citation>
    <scope>NUCLEOTIDE SEQUENCE</scope>
    <source>
        <tissue evidence="2">Salivary gland</tissue>
    </source>
</reference>
<evidence type="ECO:0000313" key="2">
    <source>
        <dbReference type="EMBL" id="JAA65479.1"/>
    </source>
</evidence>
<sequence>MLAATVFTVIIATFGQIRCAKLNRDFWNCPDESFDDPGYSLDCTYNCVNGNPEDLNTYWGRYRDGTVCVSLKGGDTDKFDHIGTCENGICVEYKKENIQDIWNTLPGMQPQFHNCNPKSSKEPVDKCLHICNKTQPAGKSGLFFGIYLDHNPCKLADGKTGECRSGLCVEITGTYPIEN</sequence>
<protein>
    <submittedName>
        <fullName evidence="2">Putative basic tail protein</fullName>
    </submittedName>
</protein>
<dbReference type="AlphaFoldDB" id="A0A0K8R4S3"/>
<organism evidence="2">
    <name type="scientific">Ixodes ricinus</name>
    <name type="common">Common tick</name>
    <name type="synonym">Acarus ricinus</name>
    <dbReference type="NCBI Taxonomy" id="34613"/>
    <lineage>
        <taxon>Eukaryota</taxon>
        <taxon>Metazoa</taxon>
        <taxon>Ecdysozoa</taxon>
        <taxon>Arthropoda</taxon>
        <taxon>Chelicerata</taxon>
        <taxon>Arachnida</taxon>
        <taxon>Acari</taxon>
        <taxon>Parasitiformes</taxon>
        <taxon>Ixodida</taxon>
        <taxon>Ixodoidea</taxon>
        <taxon>Ixodidae</taxon>
        <taxon>Ixodinae</taxon>
        <taxon>Ixodes</taxon>
    </lineage>
</organism>
<proteinExistence type="evidence at transcript level"/>
<dbReference type="EMBL" id="GADI01008329">
    <property type="protein sequence ID" value="JAA65479.1"/>
    <property type="molecule type" value="mRNA"/>
</dbReference>
<feature type="chain" id="PRO_5005515954" evidence="1">
    <location>
        <begin position="20"/>
        <end position="179"/>
    </location>
</feature>
<evidence type="ECO:0000256" key="1">
    <source>
        <dbReference type="SAM" id="SignalP"/>
    </source>
</evidence>
<accession>A0A0K8R4S3</accession>
<keyword evidence="1" id="KW-0732">Signal</keyword>
<feature type="signal peptide" evidence="1">
    <location>
        <begin position="1"/>
        <end position="19"/>
    </location>
</feature>